<gene>
    <name evidence="2" type="ORF">SSLN_LOCUS3785</name>
</gene>
<accession>A0A183SHT7</accession>
<evidence type="ECO:0000313" key="3">
    <source>
        <dbReference type="Proteomes" id="UP000275846"/>
    </source>
</evidence>
<evidence type="ECO:0000259" key="1">
    <source>
        <dbReference type="Pfam" id="PF00078"/>
    </source>
</evidence>
<dbReference type="PANTHER" id="PTHR37984:SF5">
    <property type="entry name" value="PROTEIN NYNRIN-LIKE"/>
    <property type="match status" value="1"/>
</dbReference>
<dbReference type="STRING" id="70667.A0A183SHT7"/>
<sequence>MPEDLFAKLNGGNCFAKLDLSDSYVQIEIAEKSRELLTINTHRGLFQFTRLPFGLKTASAILQQIMDTRMMGTEGAAA</sequence>
<name>A0A183SHT7_SCHSO</name>
<dbReference type="WBParaSite" id="SSLN_0000390801-mRNA-1">
    <property type="protein sequence ID" value="SSLN_0000390801-mRNA-1"/>
    <property type="gene ID" value="SSLN_0000390801"/>
</dbReference>
<keyword evidence="3" id="KW-1185">Reference proteome</keyword>
<reference evidence="2 3" key="2">
    <citation type="submission" date="2018-11" db="EMBL/GenBank/DDBJ databases">
        <authorList>
            <consortium name="Pathogen Informatics"/>
        </authorList>
    </citation>
    <scope>NUCLEOTIDE SEQUENCE [LARGE SCALE GENOMIC DNA]</scope>
    <source>
        <strain evidence="2 3">NST_G2</strain>
    </source>
</reference>
<dbReference type="Gene3D" id="3.30.70.270">
    <property type="match status" value="1"/>
</dbReference>
<reference evidence="4" key="1">
    <citation type="submission" date="2016-06" db="UniProtKB">
        <authorList>
            <consortium name="WormBaseParasite"/>
        </authorList>
    </citation>
    <scope>IDENTIFICATION</scope>
</reference>
<feature type="domain" description="Reverse transcriptase" evidence="1">
    <location>
        <begin position="7"/>
        <end position="68"/>
    </location>
</feature>
<dbReference type="InterPro" id="IPR000477">
    <property type="entry name" value="RT_dom"/>
</dbReference>
<dbReference type="AlphaFoldDB" id="A0A183SHT7"/>
<evidence type="ECO:0000313" key="2">
    <source>
        <dbReference type="EMBL" id="VDL90170.1"/>
    </source>
</evidence>
<dbReference type="PANTHER" id="PTHR37984">
    <property type="entry name" value="PROTEIN CBG26694"/>
    <property type="match status" value="1"/>
</dbReference>
<protein>
    <submittedName>
        <fullName evidence="4">Reverse transcriptase domain-containing protein</fullName>
    </submittedName>
</protein>
<proteinExistence type="predicted"/>
<dbReference type="InterPro" id="IPR043502">
    <property type="entry name" value="DNA/RNA_pol_sf"/>
</dbReference>
<organism evidence="4">
    <name type="scientific">Schistocephalus solidus</name>
    <name type="common">Tapeworm</name>
    <dbReference type="NCBI Taxonomy" id="70667"/>
    <lineage>
        <taxon>Eukaryota</taxon>
        <taxon>Metazoa</taxon>
        <taxon>Spiralia</taxon>
        <taxon>Lophotrochozoa</taxon>
        <taxon>Platyhelminthes</taxon>
        <taxon>Cestoda</taxon>
        <taxon>Eucestoda</taxon>
        <taxon>Diphyllobothriidea</taxon>
        <taxon>Diphyllobothriidae</taxon>
        <taxon>Schistocephalus</taxon>
    </lineage>
</organism>
<evidence type="ECO:0000313" key="4">
    <source>
        <dbReference type="WBParaSite" id="SSLN_0000390801-mRNA-1"/>
    </source>
</evidence>
<dbReference type="Proteomes" id="UP000275846">
    <property type="component" value="Unassembled WGS sequence"/>
</dbReference>
<dbReference type="InterPro" id="IPR043128">
    <property type="entry name" value="Rev_trsase/Diguanyl_cyclase"/>
</dbReference>
<dbReference type="Gene3D" id="3.10.10.10">
    <property type="entry name" value="HIV Type 1 Reverse Transcriptase, subunit A, domain 1"/>
    <property type="match status" value="1"/>
</dbReference>
<dbReference type="Pfam" id="PF00078">
    <property type="entry name" value="RVT_1"/>
    <property type="match status" value="1"/>
</dbReference>
<dbReference type="OrthoDB" id="10068977at2759"/>
<dbReference type="SUPFAM" id="SSF56672">
    <property type="entry name" value="DNA/RNA polymerases"/>
    <property type="match status" value="1"/>
</dbReference>
<dbReference type="InterPro" id="IPR050951">
    <property type="entry name" value="Retrovirus_Pol_polyprotein"/>
</dbReference>
<dbReference type="EMBL" id="UYSU01032653">
    <property type="protein sequence ID" value="VDL90170.1"/>
    <property type="molecule type" value="Genomic_DNA"/>
</dbReference>